<dbReference type="PANTHER" id="PTHR47992">
    <property type="entry name" value="PROTEIN PHOSPHATASE"/>
    <property type="match status" value="1"/>
</dbReference>
<dbReference type="Gene3D" id="3.60.40.10">
    <property type="entry name" value="PPM-type phosphatase domain"/>
    <property type="match status" value="1"/>
</dbReference>
<dbReference type="CDD" id="cd00143">
    <property type="entry name" value="PP2Cc"/>
    <property type="match status" value="1"/>
</dbReference>
<dbReference type="GO" id="GO:0004722">
    <property type="term" value="F:protein serine/threonine phosphatase activity"/>
    <property type="evidence" value="ECO:0007669"/>
    <property type="project" value="UniProtKB-EC"/>
</dbReference>
<dbReference type="SUPFAM" id="SSF81606">
    <property type="entry name" value="PP2C-like"/>
    <property type="match status" value="1"/>
</dbReference>
<dbReference type="InterPro" id="IPR015655">
    <property type="entry name" value="PP2C"/>
</dbReference>
<comment type="catalytic activity">
    <reaction evidence="5">
        <text>O-phospho-L-threonyl-[protein] + H2O = L-threonyl-[protein] + phosphate</text>
        <dbReference type="Rhea" id="RHEA:47004"/>
        <dbReference type="Rhea" id="RHEA-COMP:11060"/>
        <dbReference type="Rhea" id="RHEA-COMP:11605"/>
        <dbReference type="ChEBI" id="CHEBI:15377"/>
        <dbReference type="ChEBI" id="CHEBI:30013"/>
        <dbReference type="ChEBI" id="CHEBI:43474"/>
        <dbReference type="ChEBI" id="CHEBI:61977"/>
        <dbReference type="EC" id="3.1.3.16"/>
    </reaction>
</comment>
<dbReference type="Pfam" id="PF00481">
    <property type="entry name" value="PP2C"/>
    <property type="match status" value="1"/>
</dbReference>
<protein>
    <recommendedName>
        <fullName evidence="1">protein-serine/threonine phosphatase</fullName>
        <ecNumber evidence="1">3.1.3.16</ecNumber>
    </recommendedName>
</protein>
<evidence type="ECO:0000256" key="1">
    <source>
        <dbReference type="ARBA" id="ARBA00013081"/>
    </source>
</evidence>
<organism evidence="7 8">
    <name type="scientific">Asparagus officinalis</name>
    <name type="common">Garden asparagus</name>
    <dbReference type="NCBI Taxonomy" id="4686"/>
    <lineage>
        <taxon>Eukaryota</taxon>
        <taxon>Viridiplantae</taxon>
        <taxon>Streptophyta</taxon>
        <taxon>Embryophyta</taxon>
        <taxon>Tracheophyta</taxon>
        <taxon>Spermatophyta</taxon>
        <taxon>Magnoliopsida</taxon>
        <taxon>Liliopsida</taxon>
        <taxon>Asparagales</taxon>
        <taxon>Asparagaceae</taxon>
        <taxon>Asparagoideae</taxon>
        <taxon>Asparagus</taxon>
    </lineage>
</organism>
<keyword evidence="8" id="KW-1185">Reference proteome</keyword>
<evidence type="ECO:0000256" key="4">
    <source>
        <dbReference type="ARBA" id="ARBA00047761"/>
    </source>
</evidence>
<dbReference type="Gramene" id="ONK79144">
    <property type="protein sequence ID" value="ONK79144"/>
    <property type="gene ID" value="A4U43_C01F3380"/>
</dbReference>
<proteinExistence type="predicted"/>
<dbReference type="Proteomes" id="UP000243459">
    <property type="component" value="Chromosome 1"/>
</dbReference>
<evidence type="ECO:0000256" key="3">
    <source>
        <dbReference type="ARBA" id="ARBA00022912"/>
    </source>
</evidence>
<dbReference type="EMBL" id="CM007381">
    <property type="protein sequence ID" value="ONK79144.1"/>
    <property type="molecule type" value="Genomic_DNA"/>
</dbReference>
<dbReference type="AlphaFoldDB" id="A0A5P1FM30"/>
<dbReference type="InterPro" id="IPR036457">
    <property type="entry name" value="PPM-type-like_dom_sf"/>
</dbReference>
<dbReference type="PROSITE" id="PS51746">
    <property type="entry name" value="PPM_2"/>
    <property type="match status" value="1"/>
</dbReference>
<feature type="domain" description="PPM-type phosphatase" evidence="6">
    <location>
        <begin position="1"/>
        <end position="231"/>
    </location>
</feature>
<dbReference type="InterPro" id="IPR001932">
    <property type="entry name" value="PPM-type_phosphatase-like_dom"/>
</dbReference>
<evidence type="ECO:0000256" key="2">
    <source>
        <dbReference type="ARBA" id="ARBA00022801"/>
    </source>
</evidence>
<evidence type="ECO:0000256" key="5">
    <source>
        <dbReference type="ARBA" id="ARBA00048336"/>
    </source>
</evidence>
<keyword evidence="3" id="KW-0904">Protein phosphatase</keyword>
<evidence type="ECO:0000259" key="6">
    <source>
        <dbReference type="PROSITE" id="PS51746"/>
    </source>
</evidence>
<name>A0A5P1FM30_ASPOF</name>
<reference evidence="8" key="1">
    <citation type="journal article" date="2017" name="Nat. Commun.">
        <title>The asparagus genome sheds light on the origin and evolution of a young Y chromosome.</title>
        <authorList>
            <person name="Harkess A."/>
            <person name="Zhou J."/>
            <person name="Xu C."/>
            <person name="Bowers J.E."/>
            <person name="Van der Hulst R."/>
            <person name="Ayyampalayam S."/>
            <person name="Mercati F."/>
            <person name="Riccardi P."/>
            <person name="McKain M.R."/>
            <person name="Kakrana A."/>
            <person name="Tang H."/>
            <person name="Ray J."/>
            <person name="Groenendijk J."/>
            <person name="Arikit S."/>
            <person name="Mathioni S.M."/>
            <person name="Nakano M."/>
            <person name="Shan H."/>
            <person name="Telgmann-Rauber A."/>
            <person name="Kanno A."/>
            <person name="Yue Z."/>
            <person name="Chen H."/>
            <person name="Li W."/>
            <person name="Chen Y."/>
            <person name="Xu X."/>
            <person name="Zhang Y."/>
            <person name="Luo S."/>
            <person name="Chen H."/>
            <person name="Gao J."/>
            <person name="Mao Z."/>
            <person name="Pires J.C."/>
            <person name="Luo M."/>
            <person name="Kudrna D."/>
            <person name="Wing R.A."/>
            <person name="Meyers B.C."/>
            <person name="Yi K."/>
            <person name="Kong H."/>
            <person name="Lavrijsen P."/>
            <person name="Sunseri F."/>
            <person name="Falavigna A."/>
            <person name="Ye Y."/>
            <person name="Leebens-Mack J.H."/>
            <person name="Chen G."/>
        </authorList>
    </citation>
    <scope>NUCLEOTIDE SEQUENCE [LARGE SCALE GENOMIC DNA]</scope>
    <source>
        <strain evidence="8">cv. DH0086</strain>
    </source>
</reference>
<sequence>MRGGQEVGPRRWWLVSGGHADCGWRIGLFGIRAPVLSRGGVAVPLSSDHKPYMRQHRDWQSSAKPAAAKRYQLGMAIRRLRSASHFQINSVIPHVGVPAGAASSRALNSPVGFPSPELYVRHNEYASLTSEKPMRNRDYYLKPYVTSEPEVAVTNRTEDDEFLILASDGLWDVISNEVACKITRRCLSGRAAKIFPQAIGGSSAAEAAAFLAELAMSRGSRDNISVVVVELKRVSREMGQ</sequence>
<accession>A0A5P1FM30</accession>
<evidence type="ECO:0000313" key="7">
    <source>
        <dbReference type="EMBL" id="ONK79144.1"/>
    </source>
</evidence>
<dbReference type="EC" id="3.1.3.16" evidence="1"/>
<dbReference type="SMART" id="SM00332">
    <property type="entry name" value="PP2Cc"/>
    <property type="match status" value="1"/>
</dbReference>
<gene>
    <name evidence="7" type="ORF">A4U43_C01F3380</name>
</gene>
<keyword evidence="2" id="KW-0378">Hydrolase</keyword>
<comment type="catalytic activity">
    <reaction evidence="4">
        <text>O-phospho-L-seryl-[protein] + H2O = L-seryl-[protein] + phosphate</text>
        <dbReference type="Rhea" id="RHEA:20629"/>
        <dbReference type="Rhea" id="RHEA-COMP:9863"/>
        <dbReference type="Rhea" id="RHEA-COMP:11604"/>
        <dbReference type="ChEBI" id="CHEBI:15377"/>
        <dbReference type="ChEBI" id="CHEBI:29999"/>
        <dbReference type="ChEBI" id="CHEBI:43474"/>
        <dbReference type="ChEBI" id="CHEBI:83421"/>
        <dbReference type="EC" id="3.1.3.16"/>
    </reaction>
</comment>
<evidence type="ECO:0000313" key="8">
    <source>
        <dbReference type="Proteomes" id="UP000243459"/>
    </source>
</evidence>